<dbReference type="InterPro" id="IPR041118">
    <property type="entry name" value="Rx_N"/>
</dbReference>
<dbReference type="InterPro" id="IPR036388">
    <property type="entry name" value="WH-like_DNA-bd_sf"/>
</dbReference>
<dbReference type="PANTHER" id="PTHR23155">
    <property type="entry name" value="DISEASE RESISTANCE PROTEIN RP"/>
    <property type="match status" value="1"/>
</dbReference>
<dbReference type="PRINTS" id="PR00364">
    <property type="entry name" value="DISEASERSIST"/>
</dbReference>
<dbReference type="Proteomes" id="UP000026960">
    <property type="component" value="Chromosome 11"/>
</dbReference>
<feature type="domain" description="NB-ARC" evidence="7">
    <location>
        <begin position="197"/>
        <end position="350"/>
    </location>
</feature>
<dbReference type="InterPro" id="IPR032675">
    <property type="entry name" value="LRR_dom_sf"/>
</dbReference>
<dbReference type="eggNOG" id="KOG4658">
    <property type="taxonomic scope" value="Eukaryota"/>
</dbReference>
<dbReference type="Gramene" id="OBART11G09160.2">
    <property type="protein sequence ID" value="OBART11G09160.2"/>
    <property type="gene ID" value="OBART11G09160"/>
</dbReference>
<feature type="domain" description="Disease resistance protein winged helix" evidence="9">
    <location>
        <begin position="438"/>
        <end position="509"/>
    </location>
</feature>
<evidence type="ECO:0000259" key="8">
    <source>
        <dbReference type="Pfam" id="PF18052"/>
    </source>
</evidence>
<organism evidence="11">
    <name type="scientific">Oryza barthii</name>
    <dbReference type="NCBI Taxonomy" id="65489"/>
    <lineage>
        <taxon>Eukaryota</taxon>
        <taxon>Viridiplantae</taxon>
        <taxon>Streptophyta</taxon>
        <taxon>Embryophyta</taxon>
        <taxon>Tracheophyta</taxon>
        <taxon>Spermatophyta</taxon>
        <taxon>Magnoliopsida</taxon>
        <taxon>Liliopsida</taxon>
        <taxon>Poales</taxon>
        <taxon>Poaceae</taxon>
        <taxon>BOP clade</taxon>
        <taxon>Oryzoideae</taxon>
        <taxon>Oryzeae</taxon>
        <taxon>Oryzinae</taxon>
        <taxon>Oryza</taxon>
    </lineage>
</organism>
<reference evidence="11" key="1">
    <citation type="journal article" date="2009" name="Rice">
        <title>De Novo Next Generation Sequencing of Plant Genomes.</title>
        <authorList>
            <person name="Rounsley S."/>
            <person name="Marri P.R."/>
            <person name="Yu Y."/>
            <person name="He R."/>
            <person name="Sisneros N."/>
            <person name="Goicoechea J.L."/>
            <person name="Lee S.J."/>
            <person name="Angelova A."/>
            <person name="Kudrna D."/>
            <person name="Luo M."/>
            <person name="Affourtit J."/>
            <person name="Desany B."/>
            <person name="Knight J."/>
            <person name="Niazi F."/>
            <person name="Egholm M."/>
            <person name="Wing R.A."/>
        </authorList>
    </citation>
    <scope>NUCLEOTIDE SEQUENCE [LARGE SCALE GENOMIC DNA]</scope>
    <source>
        <strain evidence="11">IRGC 105608</strain>
    </source>
</reference>
<dbReference type="GO" id="GO:0009626">
    <property type="term" value="P:plant-type hypersensitive response"/>
    <property type="evidence" value="ECO:0007669"/>
    <property type="project" value="UniProtKB-ARBA"/>
</dbReference>
<dbReference type="InterPro" id="IPR055414">
    <property type="entry name" value="LRR_R13L4/SHOC2-like"/>
</dbReference>
<evidence type="ECO:0000259" key="10">
    <source>
        <dbReference type="Pfam" id="PF23598"/>
    </source>
</evidence>
<dbReference type="Pfam" id="PF18052">
    <property type="entry name" value="Rx_N"/>
    <property type="match status" value="1"/>
</dbReference>
<keyword evidence="6" id="KW-0175">Coiled coil</keyword>
<proteinExistence type="inferred from homology"/>
<evidence type="ECO:0000256" key="1">
    <source>
        <dbReference type="ARBA" id="ARBA00008894"/>
    </source>
</evidence>
<dbReference type="HOGENOM" id="CLU_000837_25_0_1"/>
<keyword evidence="4" id="KW-0547">Nucleotide-binding</keyword>
<evidence type="ECO:0000259" key="9">
    <source>
        <dbReference type="Pfam" id="PF23559"/>
    </source>
</evidence>
<dbReference type="GO" id="GO:0002758">
    <property type="term" value="P:innate immune response-activating signaling pathway"/>
    <property type="evidence" value="ECO:0007669"/>
    <property type="project" value="UniProtKB-ARBA"/>
</dbReference>
<evidence type="ECO:0000313" key="12">
    <source>
        <dbReference type="Proteomes" id="UP000026960"/>
    </source>
</evidence>
<dbReference type="SUPFAM" id="SSF52058">
    <property type="entry name" value="L domain-like"/>
    <property type="match status" value="1"/>
</dbReference>
<name>A0A0D3HKF1_9ORYZ</name>
<evidence type="ECO:0000259" key="7">
    <source>
        <dbReference type="Pfam" id="PF00931"/>
    </source>
</evidence>
<dbReference type="Gene3D" id="1.10.10.10">
    <property type="entry name" value="Winged helix-like DNA-binding domain superfamily/Winged helix DNA-binding domain"/>
    <property type="match status" value="1"/>
</dbReference>
<dbReference type="Gene3D" id="3.40.50.300">
    <property type="entry name" value="P-loop containing nucleotide triphosphate hydrolases"/>
    <property type="match status" value="1"/>
</dbReference>
<dbReference type="InterPro" id="IPR027417">
    <property type="entry name" value="P-loop_NTPase"/>
</dbReference>
<dbReference type="InterPro" id="IPR038005">
    <property type="entry name" value="RX-like_CC"/>
</dbReference>
<evidence type="ECO:0000256" key="2">
    <source>
        <dbReference type="ARBA" id="ARBA00022614"/>
    </source>
</evidence>
<dbReference type="AlphaFoldDB" id="A0A0D3HKF1"/>
<dbReference type="Gene3D" id="3.80.10.10">
    <property type="entry name" value="Ribonuclease Inhibitor"/>
    <property type="match status" value="1"/>
</dbReference>
<dbReference type="PANTHER" id="PTHR23155:SF912">
    <property type="entry name" value="NB-ARC DOMAIN CONTAINING PROTEIN, EXPRESSED"/>
    <property type="match status" value="1"/>
</dbReference>
<evidence type="ECO:0000256" key="5">
    <source>
        <dbReference type="ARBA" id="ARBA00022821"/>
    </source>
</evidence>
<evidence type="ECO:0000256" key="3">
    <source>
        <dbReference type="ARBA" id="ARBA00022737"/>
    </source>
</evidence>
<dbReference type="EnsemblPlants" id="OBART11G09160.1">
    <property type="protein sequence ID" value="OBART11G09160.1"/>
    <property type="gene ID" value="OBART11G09160"/>
</dbReference>
<dbReference type="Pfam" id="PF00931">
    <property type="entry name" value="NB-ARC"/>
    <property type="match status" value="1"/>
</dbReference>
<keyword evidence="12" id="KW-1185">Reference proteome</keyword>
<accession>A0A0D3HKF1</accession>
<evidence type="ECO:0000256" key="6">
    <source>
        <dbReference type="ARBA" id="ARBA00023054"/>
    </source>
</evidence>
<keyword evidence="2" id="KW-0433">Leucine-rich repeat</keyword>
<dbReference type="GO" id="GO:0043531">
    <property type="term" value="F:ADP binding"/>
    <property type="evidence" value="ECO:0007669"/>
    <property type="project" value="InterPro"/>
</dbReference>
<comment type="similarity">
    <text evidence="1">Belongs to the disease resistance NB-LRR family.</text>
</comment>
<protein>
    <recommendedName>
        <fullName evidence="13">AAA+ ATPase domain-containing protein</fullName>
    </recommendedName>
</protein>
<dbReference type="SUPFAM" id="SSF52540">
    <property type="entry name" value="P-loop containing nucleoside triphosphate hydrolases"/>
    <property type="match status" value="1"/>
</dbReference>
<feature type="domain" description="Disease resistance R13L4/SHOC-2-like LRR" evidence="10">
    <location>
        <begin position="558"/>
        <end position="923"/>
    </location>
</feature>
<dbReference type="Gene3D" id="1.20.5.4130">
    <property type="match status" value="1"/>
</dbReference>
<keyword evidence="5" id="KW-0611">Plant defense</keyword>
<dbReference type="FunFam" id="1.10.10.10:FF:000322">
    <property type="entry name" value="Probable disease resistance protein At1g63360"/>
    <property type="match status" value="1"/>
</dbReference>
<reference evidence="11" key="2">
    <citation type="submission" date="2015-03" db="UniProtKB">
        <authorList>
            <consortium name="EnsemblPlants"/>
        </authorList>
    </citation>
    <scope>IDENTIFICATION</scope>
</reference>
<dbReference type="CDD" id="cd14798">
    <property type="entry name" value="RX-CC_like"/>
    <property type="match status" value="1"/>
</dbReference>
<dbReference type="Pfam" id="PF23598">
    <property type="entry name" value="LRR_14"/>
    <property type="match status" value="1"/>
</dbReference>
<dbReference type="GO" id="GO:0042742">
    <property type="term" value="P:defense response to bacterium"/>
    <property type="evidence" value="ECO:0007669"/>
    <property type="project" value="UniProtKB-ARBA"/>
</dbReference>
<evidence type="ECO:0000313" key="11">
    <source>
        <dbReference type="EnsemblPlants" id="OBART11G09160.1"/>
    </source>
</evidence>
<keyword evidence="3" id="KW-0677">Repeat</keyword>
<dbReference type="STRING" id="65489.A0A0D3HKF1"/>
<evidence type="ECO:0000256" key="4">
    <source>
        <dbReference type="ARBA" id="ARBA00022741"/>
    </source>
</evidence>
<dbReference type="InterPro" id="IPR058922">
    <property type="entry name" value="WHD_DRP"/>
</dbReference>
<dbReference type="Pfam" id="PF23559">
    <property type="entry name" value="WHD_DRP"/>
    <property type="match status" value="1"/>
</dbReference>
<dbReference type="EnsemblPlants" id="OBART11G09160.2">
    <property type="protein sequence ID" value="OBART11G09160.2"/>
    <property type="gene ID" value="OBART11G09160"/>
</dbReference>
<sequence>MMVGATVSASAGVMNSLLGKLSTLLDKEYTKHKNVEKDVMFLQRELPSMEAVLQKHAMQDELDVQLKAWVSELRELAYDIEDSIDAFMVRIEHYSDESAGIKGFMSKKIHKLKKLRCHHKFSAVFLELKERVVEANERRRRYEVDGSTSGTTTSDLLVDSRLPALYSGLDELVGIKGPRDCIIKLLTYEADSGPSRQQLKVVSIVGCGGLGKTTLANQVYKEINGQFDCKAFVSMSQKPDMRKILMDLLSQILRNGSPMCFDEQRLIDKLREFLKDKRYLIVIDDIWSTSAWEIVKSAFPDNNLRSRIITTTRIMDVAKSCSANLQEYVYTIKPLNHQDSSKLFVKKIFPSGCGVPQHLKEVSNAILKKCGGLPLAILIIAGLLASKYDRKDEWEAVHNSIGSELGKNHTLEGFRRILMLSFYDLPHDLKTCFLYLSIFPEDDLIVRKQLVWKWVAEGFIRKERGKRPDQVAESYFYDLINRNMIQAVGVQYKGNIYGCRVHDLVLDLIRSLSAQINFVIAIDDKGYESSPRKIRRLSLQASNLEDQEMQKLVSNQSHIRSLIMFRAFKKAPDLFKFHALRILDLSECNCLEDHHITCIVNMFQLRYLSLPCRITELHEQTGNLQHLEVLNIRRCMIKTLPESIVKLGKLMCLHVKSGVKLPDEIGRMQALQELESISIPCNSVRLIEEIGRLTRLRRLTVETTSTTEKMGDQEVRFREMLVSSLTELGRNGLESLCISYPHGQNFILDSLFGSGCSLPKLHELDIKNYLCWVPRWITMLSSLVHLCLSMYDIDEKDMRVLNGISTLLFLHLELRNPPEERLVIGCDGLRHLNELHVFCQHSATPLTFAPGAMPELHRLRLEFGARETLRMYGDFDFGIEHLSGLRDIRVDINYYSGGTDMDAEAVAAKDAITTASIIHPNRPLHDVRMHVTMMFTLKEAAQSVGLQSATKELNKTLIIQKFCENYSSYYHVSLRHGTSSLGLEETTYVSSGNLAIKIRREVKRRAKGTGLVLLIKAALAGSLNYKAISS</sequence>
<dbReference type="InterPro" id="IPR042197">
    <property type="entry name" value="Apaf_helical"/>
</dbReference>
<dbReference type="FunFam" id="3.40.50.300:FF:001091">
    <property type="entry name" value="Probable disease resistance protein At1g61300"/>
    <property type="match status" value="1"/>
</dbReference>
<feature type="domain" description="Disease resistance N-terminal" evidence="8">
    <location>
        <begin position="13"/>
        <end position="97"/>
    </location>
</feature>
<dbReference type="InterPro" id="IPR044974">
    <property type="entry name" value="Disease_R_plants"/>
</dbReference>
<evidence type="ECO:0008006" key="13">
    <source>
        <dbReference type="Google" id="ProtNLM"/>
    </source>
</evidence>
<dbReference type="InterPro" id="IPR002182">
    <property type="entry name" value="NB-ARC"/>
</dbReference>
<dbReference type="PaxDb" id="65489-OBART11G09160.1"/>
<dbReference type="Gramene" id="OBART11G09160.1">
    <property type="protein sequence ID" value="OBART11G09160.1"/>
    <property type="gene ID" value="OBART11G09160"/>
</dbReference>
<dbReference type="Gene3D" id="1.10.8.430">
    <property type="entry name" value="Helical domain of apoptotic protease-activating factors"/>
    <property type="match status" value="1"/>
</dbReference>